<dbReference type="STRING" id="158822.LH23_23055"/>
<organism evidence="1 2">
    <name type="scientific">Cedecea neteri</name>
    <dbReference type="NCBI Taxonomy" id="158822"/>
    <lineage>
        <taxon>Bacteria</taxon>
        <taxon>Pseudomonadati</taxon>
        <taxon>Pseudomonadota</taxon>
        <taxon>Gammaproteobacteria</taxon>
        <taxon>Enterobacterales</taxon>
        <taxon>Enterobacteriaceae</taxon>
        <taxon>Cedecea</taxon>
    </lineage>
</organism>
<sequence>MMNQIHFIEGPVGAGKSTYAKALAKSGGFTHIALDEWFVRLYSPDRPAGNFVPWYVARKDRLIDLILSYARTVLATHSIALELGLIQQGPRLALLRQLQEEGVPFCVHVLDAPKSVRRERVQRRNTEQGETFSMVVPDDIFEIASSMWEEPDEFEQEEFEFIFPASAKR</sequence>
<protein>
    <submittedName>
        <fullName evidence="1">Adenylate kinase</fullName>
        <ecNumber evidence="1">2.7.4.3</ecNumber>
    </submittedName>
</protein>
<reference evidence="1 2" key="1">
    <citation type="submission" date="2018-06" db="EMBL/GenBank/DDBJ databases">
        <authorList>
            <consortium name="Pathogen Informatics"/>
            <person name="Doyle S."/>
        </authorList>
    </citation>
    <scope>NUCLEOTIDE SEQUENCE [LARGE SCALE GENOMIC DNA]</scope>
    <source>
        <strain evidence="1 2">NCTC12120</strain>
    </source>
</reference>
<name>A0A2X3J994_9ENTR</name>
<dbReference type="Gene3D" id="3.40.50.300">
    <property type="entry name" value="P-loop containing nucleotide triphosphate hydrolases"/>
    <property type="match status" value="1"/>
</dbReference>
<dbReference type="Proteomes" id="UP000251197">
    <property type="component" value="Unassembled WGS sequence"/>
</dbReference>
<dbReference type="AlphaFoldDB" id="A0A2X3J994"/>
<dbReference type="InterPro" id="IPR027417">
    <property type="entry name" value="P-loop_NTPase"/>
</dbReference>
<dbReference type="EC" id="2.7.4.3" evidence="1"/>
<keyword evidence="1" id="KW-0418">Kinase</keyword>
<proteinExistence type="predicted"/>
<gene>
    <name evidence="1" type="primary">adk_1</name>
    <name evidence="1" type="ORF">NCTC12120_04806</name>
</gene>
<dbReference type="RefSeq" id="WP_245874381.1">
    <property type="nucleotide sequence ID" value="NZ_CP023525.1"/>
</dbReference>
<dbReference type="SUPFAM" id="SSF52540">
    <property type="entry name" value="P-loop containing nucleoside triphosphate hydrolases"/>
    <property type="match status" value="1"/>
</dbReference>
<dbReference type="GO" id="GO:0004017">
    <property type="term" value="F:AMP kinase activity"/>
    <property type="evidence" value="ECO:0007669"/>
    <property type="project" value="UniProtKB-EC"/>
</dbReference>
<dbReference type="EMBL" id="UAVU01000008">
    <property type="protein sequence ID" value="SQC91634.1"/>
    <property type="molecule type" value="Genomic_DNA"/>
</dbReference>
<accession>A0A2X3J994</accession>
<dbReference type="Pfam" id="PF13671">
    <property type="entry name" value="AAA_33"/>
    <property type="match status" value="1"/>
</dbReference>
<evidence type="ECO:0000313" key="2">
    <source>
        <dbReference type="Proteomes" id="UP000251197"/>
    </source>
</evidence>
<keyword evidence="1" id="KW-0808">Transferase</keyword>
<evidence type="ECO:0000313" key="1">
    <source>
        <dbReference type="EMBL" id="SQC91634.1"/>
    </source>
</evidence>